<organism evidence="1 2">
    <name type="scientific">Polyplax serrata</name>
    <name type="common">Common mouse louse</name>
    <dbReference type="NCBI Taxonomy" id="468196"/>
    <lineage>
        <taxon>Eukaryota</taxon>
        <taxon>Metazoa</taxon>
        <taxon>Ecdysozoa</taxon>
        <taxon>Arthropoda</taxon>
        <taxon>Hexapoda</taxon>
        <taxon>Insecta</taxon>
        <taxon>Pterygota</taxon>
        <taxon>Neoptera</taxon>
        <taxon>Paraneoptera</taxon>
        <taxon>Psocodea</taxon>
        <taxon>Troctomorpha</taxon>
        <taxon>Phthiraptera</taxon>
        <taxon>Anoplura</taxon>
        <taxon>Polyplacidae</taxon>
        <taxon>Polyplax</taxon>
    </lineage>
</organism>
<accession>A0AAN8NR34</accession>
<comment type="caution">
    <text evidence="1">The sequence shown here is derived from an EMBL/GenBank/DDBJ whole genome shotgun (WGS) entry which is preliminary data.</text>
</comment>
<dbReference type="EMBL" id="JAWJWE010000042">
    <property type="protein sequence ID" value="KAK6618449.1"/>
    <property type="molecule type" value="Genomic_DNA"/>
</dbReference>
<protein>
    <submittedName>
        <fullName evidence="1">Uncharacterized protein</fullName>
    </submittedName>
</protein>
<evidence type="ECO:0000313" key="1">
    <source>
        <dbReference type="EMBL" id="KAK6618449.1"/>
    </source>
</evidence>
<gene>
    <name evidence="1" type="ORF">RUM43_013642</name>
</gene>
<sequence length="72" mass="8076">MGCTGLLLFFTARESTPTSPKTTNVLAATVKSIFFATICIYYARRSINSRGSRPEDDDDDDDDDDFNKFLVE</sequence>
<proteinExistence type="predicted"/>
<dbReference type="Proteomes" id="UP001372834">
    <property type="component" value="Unassembled WGS sequence"/>
</dbReference>
<evidence type="ECO:0000313" key="2">
    <source>
        <dbReference type="Proteomes" id="UP001372834"/>
    </source>
</evidence>
<dbReference type="AlphaFoldDB" id="A0AAN8NR34"/>
<name>A0AAN8NR34_POLSC</name>
<reference evidence="1 2" key="1">
    <citation type="submission" date="2023-10" db="EMBL/GenBank/DDBJ databases">
        <title>Genomes of two closely related lineages of the louse Polyplax serrata with different host specificities.</title>
        <authorList>
            <person name="Martinu J."/>
            <person name="Tarabai H."/>
            <person name="Stefka J."/>
            <person name="Hypsa V."/>
        </authorList>
    </citation>
    <scope>NUCLEOTIDE SEQUENCE [LARGE SCALE GENOMIC DNA]</scope>
    <source>
        <strain evidence="1">HR10_N</strain>
    </source>
</reference>